<dbReference type="InterPro" id="IPR002347">
    <property type="entry name" value="SDR_fam"/>
</dbReference>
<comment type="caution">
    <text evidence="2">The sequence shown here is derived from an EMBL/GenBank/DDBJ whole genome shotgun (WGS) entry which is preliminary data.</text>
</comment>
<evidence type="ECO:0000256" key="1">
    <source>
        <dbReference type="ARBA" id="ARBA00006484"/>
    </source>
</evidence>
<gene>
    <name evidence="2" type="ORF">LARI1_G005899</name>
</gene>
<dbReference type="GO" id="GO:0016491">
    <property type="term" value="F:oxidoreductase activity"/>
    <property type="evidence" value="ECO:0007669"/>
    <property type="project" value="TreeGrafter"/>
</dbReference>
<dbReference type="InterPro" id="IPR051468">
    <property type="entry name" value="Fungal_SecMetab_SDRs"/>
</dbReference>
<sequence length="251" mass="27562">MPSYLITGASRGLGLGFANELLKKKDNTVIATARNTASSPGLQNLKQQHPDGRLILLDLDVMSADSIKAAAEATDKLLPGGLDNLISNAGVNYNGLKAFDELIIEDLQKEINFNTTSQLLLLRALSRWYARARARRSWSSPLDSDPSRGLPIRRTLRTGTPLPKQRLIYKLVRKYSAVLKNEGITTALLHPSWVGSTDIGNGISDWMNTYAPDYENLSLETSSANCMKVLDTLTPEANGEFFNHDGTKLAF</sequence>
<dbReference type="OrthoDB" id="5296at2759"/>
<dbReference type="Pfam" id="PF00106">
    <property type="entry name" value="adh_short"/>
    <property type="match status" value="1"/>
</dbReference>
<dbReference type="EMBL" id="QGMF01000659">
    <property type="protein sequence ID" value="TVY14568.1"/>
    <property type="molecule type" value="Genomic_DNA"/>
</dbReference>
<dbReference type="PANTHER" id="PTHR43544">
    <property type="entry name" value="SHORT-CHAIN DEHYDROGENASE/REDUCTASE"/>
    <property type="match status" value="1"/>
</dbReference>
<dbReference type="Proteomes" id="UP000469559">
    <property type="component" value="Unassembled WGS sequence"/>
</dbReference>
<keyword evidence="3" id="KW-1185">Reference proteome</keyword>
<name>A0A8T9B3R5_9HELO</name>
<evidence type="ECO:0000313" key="3">
    <source>
        <dbReference type="Proteomes" id="UP000469559"/>
    </source>
</evidence>
<dbReference type="AlphaFoldDB" id="A0A8T9B3R5"/>
<reference evidence="2 3" key="1">
    <citation type="submission" date="2018-05" db="EMBL/GenBank/DDBJ databases">
        <title>Whole genome sequencing for identification of molecular markers to develop diagnostic detection tools for the regulated plant pathogen Lachnellula willkommii.</title>
        <authorList>
            <person name="Giroux E."/>
            <person name="Bilodeau G."/>
        </authorList>
    </citation>
    <scope>NUCLEOTIDE SEQUENCE [LARGE SCALE GENOMIC DNA]</scope>
    <source>
        <strain evidence="2 3">CBS 203.66</strain>
    </source>
</reference>
<dbReference type="GO" id="GO:0005737">
    <property type="term" value="C:cytoplasm"/>
    <property type="evidence" value="ECO:0007669"/>
    <property type="project" value="TreeGrafter"/>
</dbReference>
<dbReference type="SUPFAM" id="SSF51735">
    <property type="entry name" value="NAD(P)-binding Rossmann-fold domains"/>
    <property type="match status" value="1"/>
</dbReference>
<proteinExistence type="inferred from homology"/>
<accession>A0A8T9B3R5</accession>
<organism evidence="2 3">
    <name type="scientific">Lachnellula arida</name>
    <dbReference type="NCBI Taxonomy" id="1316785"/>
    <lineage>
        <taxon>Eukaryota</taxon>
        <taxon>Fungi</taxon>
        <taxon>Dikarya</taxon>
        <taxon>Ascomycota</taxon>
        <taxon>Pezizomycotina</taxon>
        <taxon>Leotiomycetes</taxon>
        <taxon>Helotiales</taxon>
        <taxon>Lachnaceae</taxon>
        <taxon>Lachnellula</taxon>
    </lineage>
</organism>
<dbReference type="Gene3D" id="3.40.50.720">
    <property type="entry name" value="NAD(P)-binding Rossmann-like Domain"/>
    <property type="match status" value="1"/>
</dbReference>
<protein>
    <submittedName>
        <fullName evidence="2">Putative oxidoreductase</fullName>
    </submittedName>
</protein>
<comment type="similarity">
    <text evidence="1">Belongs to the short-chain dehydrogenases/reductases (SDR) family.</text>
</comment>
<dbReference type="PRINTS" id="PR00081">
    <property type="entry name" value="GDHRDH"/>
</dbReference>
<dbReference type="InterPro" id="IPR036291">
    <property type="entry name" value="NAD(P)-bd_dom_sf"/>
</dbReference>
<dbReference type="PANTHER" id="PTHR43544:SF12">
    <property type="entry name" value="NAD(P)-BINDING ROSSMANN-FOLD SUPERFAMILY PROTEIN"/>
    <property type="match status" value="1"/>
</dbReference>
<evidence type="ECO:0000313" key="2">
    <source>
        <dbReference type="EMBL" id="TVY14568.1"/>
    </source>
</evidence>